<dbReference type="AlphaFoldDB" id="A0A2M7PLH4"/>
<evidence type="ECO:0000313" key="2">
    <source>
        <dbReference type="EMBL" id="PIY31448.1"/>
    </source>
</evidence>
<organism evidence="2 3">
    <name type="scientific">Candidatus Infernicultor aquiphilus</name>
    <dbReference type="NCBI Taxonomy" id="1805029"/>
    <lineage>
        <taxon>Bacteria</taxon>
        <taxon>Pseudomonadati</taxon>
        <taxon>Atribacterota</taxon>
        <taxon>Candidatus Phoenicimicrobiia</taxon>
        <taxon>Candidatus Pheonicimicrobiales</taxon>
        <taxon>Candidatus Phoenicimicrobiaceae</taxon>
        <taxon>Candidatus Infernicultor</taxon>
    </lineage>
</organism>
<accession>A0A2M7PLH4</accession>
<sequence length="168" mass="19849">MIYEVIVGCLICCIARNRVIILNNREKYEYWLEAAEYDLESAKVMMNGGRYMYVAFMSQQAIEKLTKGIYTLYTGKEVPMIHNIWNIFKSLKREVNLAEESLNVEEFEKNLEKYKSFFAELLAYYISGRYPSFKEIISRTIDSKRAERVLHATQEVFSWIESLSQYKA</sequence>
<dbReference type="InterPro" id="IPR007842">
    <property type="entry name" value="HEPN_dom"/>
</dbReference>
<feature type="domain" description="HEPN" evidence="1">
    <location>
        <begin position="32"/>
        <end position="156"/>
    </location>
</feature>
<comment type="caution">
    <text evidence="2">The sequence shown here is derived from an EMBL/GenBank/DDBJ whole genome shotgun (WGS) entry which is preliminary data.</text>
</comment>
<reference evidence="2 3" key="1">
    <citation type="submission" date="2017-09" db="EMBL/GenBank/DDBJ databases">
        <title>Depth-based differentiation of microbial function through sediment-hosted aquifers and enrichment of novel symbionts in the deep terrestrial subsurface.</title>
        <authorList>
            <person name="Probst A.J."/>
            <person name="Ladd B."/>
            <person name="Jarett J.K."/>
            <person name="Geller-Mcgrath D.E."/>
            <person name="Sieber C.M."/>
            <person name="Emerson J.B."/>
            <person name="Anantharaman K."/>
            <person name="Thomas B.C."/>
            <person name="Malmstrom R."/>
            <person name="Stieglmeier M."/>
            <person name="Klingl A."/>
            <person name="Woyke T."/>
            <person name="Ryan C.M."/>
            <person name="Banfield J.F."/>
        </authorList>
    </citation>
    <scope>NUCLEOTIDE SEQUENCE [LARGE SCALE GENOMIC DNA]</scope>
    <source>
        <strain evidence="2">CG_4_10_14_3_um_filter_34_13</strain>
    </source>
</reference>
<dbReference type="PROSITE" id="PS50910">
    <property type="entry name" value="HEPN"/>
    <property type="match status" value="1"/>
</dbReference>
<dbReference type="EMBL" id="PFKO01000339">
    <property type="protein sequence ID" value="PIY31448.1"/>
    <property type="molecule type" value="Genomic_DNA"/>
</dbReference>
<evidence type="ECO:0000259" key="1">
    <source>
        <dbReference type="PROSITE" id="PS50910"/>
    </source>
</evidence>
<name>A0A2M7PLH4_9BACT</name>
<proteinExistence type="predicted"/>
<gene>
    <name evidence="2" type="ORF">COZ07_09235</name>
</gene>
<protein>
    <recommendedName>
        <fullName evidence="1">HEPN domain-containing protein</fullName>
    </recommendedName>
</protein>
<dbReference type="Proteomes" id="UP000230646">
    <property type="component" value="Unassembled WGS sequence"/>
</dbReference>
<evidence type="ECO:0000313" key="3">
    <source>
        <dbReference type="Proteomes" id="UP000230646"/>
    </source>
</evidence>
<dbReference type="Pfam" id="PF05168">
    <property type="entry name" value="HEPN"/>
    <property type="match status" value="1"/>
</dbReference>
<dbReference type="SUPFAM" id="SSF81593">
    <property type="entry name" value="Nucleotidyltransferase substrate binding subunit/domain"/>
    <property type="match status" value="1"/>
</dbReference>
<dbReference type="SMART" id="SM00748">
    <property type="entry name" value="HEPN"/>
    <property type="match status" value="1"/>
</dbReference>
<dbReference type="Gene3D" id="1.20.120.330">
    <property type="entry name" value="Nucleotidyltransferases domain 2"/>
    <property type="match status" value="1"/>
</dbReference>